<keyword evidence="5" id="KW-0812">Transmembrane</keyword>
<keyword evidence="3" id="KW-0597">Phosphoprotein</keyword>
<dbReference type="SUPFAM" id="SSF55874">
    <property type="entry name" value="ATPase domain of HSP90 chaperone/DNA topoisomerase II/histidine kinase"/>
    <property type="match status" value="1"/>
</dbReference>
<dbReference type="InterPro" id="IPR003661">
    <property type="entry name" value="HisK_dim/P_dom"/>
</dbReference>
<keyword evidence="4" id="KW-0802">TPR repeat</keyword>
<proteinExistence type="predicted"/>
<gene>
    <name evidence="7" type="ORF">A33Q_2379</name>
</gene>
<reference evidence="7 8" key="1">
    <citation type="journal article" date="2013" name="Genome Announc.">
        <title>Draft Genome Sequence of Indibacter alkaliphilus Strain LW1T, Isolated from Lonar Lake, a Haloalkaline Lake in the Buldana District of Maharashtra, India.</title>
        <authorList>
            <person name="Singh A."/>
            <person name="Kumar Jangir P."/>
            <person name="Sharma R."/>
            <person name="Singh A."/>
            <person name="Kumar Pinnaka A."/>
            <person name="Shivaji S."/>
        </authorList>
    </citation>
    <scope>NUCLEOTIDE SEQUENCE [LARGE SCALE GENOMIC DNA]</scope>
    <source>
        <strain evidence="8">CCUG 57479 / KCTC 22604 / LW1</strain>
    </source>
</reference>
<dbReference type="STRING" id="1189612.A33Q_2379"/>
<dbReference type="PROSITE" id="PS50005">
    <property type="entry name" value="TPR"/>
    <property type="match status" value="1"/>
</dbReference>
<feature type="repeat" description="TPR" evidence="4">
    <location>
        <begin position="232"/>
        <end position="265"/>
    </location>
</feature>
<keyword evidence="5" id="KW-1133">Transmembrane helix</keyword>
<dbReference type="SMART" id="SM00387">
    <property type="entry name" value="HATPase_c"/>
    <property type="match status" value="1"/>
</dbReference>
<dbReference type="Gene3D" id="3.30.565.10">
    <property type="entry name" value="Histidine kinase-like ATPase, C-terminal domain"/>
    <property type="match status" value="1"/>
</dbReference>
<evidence type="ECO:0000313" key="8">
    <source>
        <dbReference type="Proteomes" id="UP000006073"/>
    </source>
</evidence>
<dbReference type="SMART" id="SM00028">
    <property type="entry name" value="TPR"/>
    <property type="match status" value="4"/>
</dbReference>
<dbReference type="Pfam" id="PF13181">
    <property type="entry name" value="TPR_8"/>
    <property type="match status" value="3"/>
</dbReference>
<keyword evidence="8" id="KW-1185">Reference proteome</keyword>
<feature type="transmembrane region" description="Helical" evidence="5">
    <location>
        <begin position="381"/>
        <end position="399"/>
    </location>
</feature>
<dbReference type="RefSeq" id="WP_009033977.1">
    <property type="nucleotide sequence ID" value="NZ_ALWO02000033.1"/>
</dbReference>
<dbReference type="OrthoDB" id="9806995at2"/>
<feature type="domain" description="Histidine kinase" evidence="6">
    <location>
        <begin position="441"/>
        <end position="692"/>
    </location>
</feature>
<dbReference type="Gene3D" id="1.10.287.130">
    <property type="match status" value="1"/>
</dbReference>
<comment type="caution">
    <text evidence="7">The sequence shown here is derived from an EMBL/GenBank/DDBJ whole genome shotgun (WGS) entry which is preliminary data.</text>
</comment>
<dbReference type="PRINTS" id="PR00344">
    <property type="entry name" value="BCTRLSENSOR"/>
</dbReference>
<evidence type="ECO:0000256" key="1">
    <source>
        <dbReference type="ARBA" id="ARBA00000085"/>
    </source>
</evidence>
<evidence type="ECO:0000313" key="7">
    <source>
        <dbReference type="EMBL" id="EOZ96609.1"/>
    </source>
</evidence>
<evidence type="ECO:0000259" key="6">
    <source>
        <dbReference type="PROSITE" id="PS50109"/>
    </source>
</evidence>
<dbReference type="SMART" id="SM00388">
    <property type="entry name" value="HisKA"/>
    <property type="match status" value="1"/>
</dbReference>
<dbReference type="InterPro" id="IPR036097">
    <property type="entry name" value="HisK_dim/P_sf"/>
</dbReference>
<evidence type="ECO:0000256" key="5">
    <source>
        <dbReference type="SAM" id="Phobius"/>
    </source>
</evidence>
<dbReference type="PANTHER" id="PTHR43065">
    <property type="entry name" value="SENSOR HISTIDINE KINASE"/>
    <property type="match status" value="1"/>
</dbReference>
<dbReference type="EC" id="2.7.13.3" evidence="2"/>
<evidence type="ECO:0000256" key="3">
    <source>
        <dbReference type="ARBA" id="ARBA00022553"/>
    </source>
</evidence>
<dbReference type="InterPro" id="IPR004358">
    <property type="entry name" value="Sig_transdc_His_kin-like_C"/>
</dbReference>
<dbReference type="InterPro" id="IPR036890">
    <property type="entry name" value="HATPase_C_sf"/>
</dbReference>
<dbReference type="InterPro" id="IPR019734">
    <property type="entry name" value="TPR_rpt"/>
</dbReference>
<dbReference type="AlphaFoldDB" id="S2DCI5"/>
<evidence type="ECO:0000256" key="2">
    <source>
        <dbReference type="ARBA" id="ARBA00012438"/>
    </source>
</evidence>
<name>S2DCI5_INDAL</name>
<sequence>MKIFKINIILFFILTNSLMVLGQKNPYWQEPTAAEADSLKILLQSTENDSVKMYINWQLGWFYQERNRYTAFEYFTAQLLQAKNLKQKIWEAGALNQLGYISSLSQNYPGALNYLLAAREIASDPNSSLNMWGVHLLTDDGIANSARLTILLDNINHFGVLNYFVGNFEKAIAYYQEAAELNSVIQDEVMFVLLHMNKGESYFPLGKNDLAKTELRTALDYSQSSGYDKYRGLIYWDIGKIYEKENNYREAKKYYELSVATNIESDSPDFLGEAYLALANLYIKKSSLDSGYQSAHNGLSTYMLINDSVGLMNSYSTLAAVFDARGQIDSAYYYMKKETALKSAMNREERVKEFQVLGLNEQLRLNEMETEKVLLQSRIRMYGLAAGIGVLFLISMIIYRNNIRQKKNKAIIEKSYENLKSTQAQLVQQEKLASLGQLTAGIAHEIKNPLNFVNNFSEVSLELVEEIQDIRRKTQDVNLSGEEDEILEDIKGNLKKIHEHGSRANGIVTSMLQHSRCGSGKMEPTDLNALIKEYVNLSFHGMRAGKNPIDVDIELDLDPELGNVPLIKEDFTRVIINLCNNAFDAMRGKKYEVQSTKNNDGEIDNGIYVPKLRVSTFLDNGKVRLSIEDNGPGIPDEIKDKILQPFFTTKKGTEGTGLGLSITHDIVKAHGGELSINSTSGAGSTFIITLKP</sequence>
<dbReference type="SUPFAM" id="SSF48452">
    <property type="entry name" value="TPR-like"/>
    <property type="match status" value="1"/>
</dbReference>
<keyword evidence="5" id="KW-0472">Membrane</keyword>
<dbReference type="GO" id="GO:0000155">
    <property type="term" value="F:phosphorelay sensor kinase activity"/>
    <property type="evidence" value="ECO:0007669"/>
    <property type="project" value="InterPro"/>
</dbReference>
<dbReference type="InterPro" id="IPR011990">
    <property type="entry name" value="TPR-like_helical_dom_sf"/>
</dbReference>
<dbReference type="Pfam" id="PF00512">
    <property type="entry name" value="HisKA"/>
    <property type="match status" value="1"/>
</dbReference>
<dbReference type="Proteomes" id="UP000006073">
    <property type="component" value="Unassembled WGS sequence"/>
</dbReference>
<dbReference type="InterPro" id="IPR005467">
    <property type="entry name" value="His_kinase_dom"/>
</dbReference>
<dbReference type="EMBL" id="ALWO02000033">
    <property type="protein sequence ID" value="EOZ96609.1"/>
    <property type="molecule type" value="Genomic_DNA"/>
</dbReference>
<dbReference type="CDD" id="cd00075">
    <property type="entry name" value="HATPase"/>
    <property type="match status" value="1"/>
</dbReference>
<dbReference type="Gene3D" id="1.25.40.10">
    <property type="entry name" value="Tetratricopeptide repeat domain"/>
    <property type="match status" value="2"/>
</dbReference>
<evidence type="ECO:0000256" key="4">
    <source>
        <dbReference type="PROSITE-ProRule" id="PRU00339"/>
    </source>
</evidence>
<dbReference type="eggNOG" id="COG4191">
    <property type="taxonomic scope" value="Bacteria"/>
</dbReference>
<accession>S2DCI5</accession>
<comment type="catalytic activity">
    <reaction evidence="1">
        <text>ATP + protein L-histidine = ADP + protein N-phospho-L-histidine.</text>
        <dbReference type="EC" id="2.7.13.3"/>
    </reaction>
</comment>
<dbReference type="SUPFAM" id="SSF47384">
    <property type="entry name" value="Homodimeric domain of signal transducing histidine kinase"/>
    <property type="match status" value="1"/>
</dbReference>
<dbReference type="PROSITE" id="PS50109">
    <property type="entry name" value="HIS_KIN"/>
    <property type="match status" value="1"/>
</dbReference>
<dbReference type="CDD" id="cd00082">
    <property type="entry name" value="HisKA"/>
    <property type="match status" value="1"/>
</dbReference>
<protein>
    <recommendedName>
        <fullName evidence="2">histidine kinase</fullName>
        <ecNumber evidence="2">2.7.13.3</ecNumber>
    </recommendedName>
</protein>
<organism evidence="7 8">
    <name type="scientific">Indibacter alkaliphilus (strain CCUG 57479 / KCTC 22604 / LW1)</name>
    <dbReference type="NCBI Taxonomy" id="1189612"/>
    <lineage>
        <taxon>Bacteria</taxon>
        <taxon>Pseudomonadati</taxon>
        <taxon>Bacteroidota</taxon>
        <taxon>Cytophagia</taxon>
        <taxon>Cytophagales</taxon>
        <taxon>Cyclobacteriaceae</taxon>
    </lineage>
</organism>
<dbReference type="InterPro" id="IPR003594">
    <property type="entry name" value="HATPase_dom"/>
</dbReference>
<dbReference type="Pfam" id="PF02518">
    <property type="entry name" value="HATPase_c"/>
    <property type="match status" value="1"/>
</dbReference>
<dbReference type="PANTHER" id="PTHR43065:SF42">
    <property type="entry name" value="TWO-COMPONENT SENSOR PPRA"/>
    <property type="match status" value="1"/>
</dbReference>